<evidence type="ECO:0000313" key="2">
    <source>
        <dbReference type="Proteomes" id="UP000325081"/>
    </source>
</evidence>
<name>A0A5A7R081_STRAF</name>
<dbReference type="EMBL" id="BKCP01009515">
    <property type="protein sequence ID" value="GER51123.1"/>
    <property type="molecule type" value="Genomic_DNA"/>
</dbReference>
<sequence length="170" mass="19499">MGGGIVKNETTFMRTDFLARDIFEPFESLRKEVKVADHQEWAWSRRGVKIEKLLRFGGFRLGLDDASKDVPKGVPVPGFKRTLKPGELMKKLVEARRRGWDGPRVFDYLEEKTSVFSIDDRKHEGSGGKRRRNFHVEELTRGVKNLNLAIMVTEEPNVIAGILDDLMEIE</sequence>
<organism evidence="1 2">
    <name type="scientific">Striga asiatica</name>
    <name type="common">Asiatic witchweed</name>
    <name type="synonym">Buchnera asiatica</name>
    <dbReference type="NCBI Taxonomy" id="4170"/>
    <lineage>
        <taxon>Eukaryota</taxon>
        <taxon>Viridiplantae</taxon>
        <taxon>Streptophyta</taxon>
        <taxon>Embryophyta</taxon>
        <taxon>Tracheophyta</taxon>
        <taxon>Spermatophyta</taxon>
        <taxon>Magnoliopsida</taxon>
        <taxon>eudicotyledons</taxon>
        <taxon>Gunneridae</taxon>
        <taxon>Pentapetalae</taxon>
        <taxon>asterids</taxon>
        <taxon>lamiids</taxon>
        <taxon>Lamiales</taxon>
        <taxon>Orobanchaceae</taxon>
        <taxon>Buchnereae</taxon>
        <taxon>Striga</taxon>
    </lineage>
</organism>
<comment type="caution">
    <text evidence="1">The sequence shown here is derived from an EMBL/GenBank/DDBJ whole genome shotgun (WGS) entry which is preliminary data.</text>
</comment>
<dbReference type="Proteomes" id="UP000325081">
    <property type="component" value="Unassembled WGS sequence"/>
</dbReference>
<evidence type="ECO:0000313" key="1">
    <source>
        <dbReference type="EMBL" id="GER51123.1"/>
    </source>
</evidence>
<keyword evidence="2" id="KW-1185">Reference proteome</keyword>
<accession>A0A5A7R081</accession>
<gene>
    <name evidence="1" type="ORF">STAS_28478</name>
</gene>
<protein>
    <submittedName>
        <fullName evidence="1">Serine/threonine phosphatase 7</fullName>
    </submittedName>
</protein>
<dbReference type="AlphaFoldDB" id="A0A5A7R081"/>
<reference evidence="2" key="1">
    <citation type="journal article" date="2019" name="Curr. Biol.">
        <title>Genome Sequence of Striga asiatica Provides Insight into the Evolution of Plant Parasitism.</title>
        <authorList>
            <person name="Yoshida S."/>
            <person name="Kim S."/>
            <person name="Wafula E.K."/>
            <person name="Tanskanen J."/>
            <person name="Kim Y.M."/>
            <person name="Honaas L."/>
            <person name="Yang Z."/>
            <person name="Spallek T."/>
            <person name="Conn C.E."/>
            <person name="Ichihashi Y."/>
            <person name="Cheong K."/>
            <person name="Cui S."/>
            <person name="Der J.P."/>
            <person name="Gundlach H."/>
            <person name="Jiao Y."/>
            <person name="Hori C."/>
            <person name="Ishida J.K."/>
            <person name="Kasahara H."/>
            <person name="Kiba T."/>
            <person name="Kim M.S."/>
            <person name="Koo N."/>
            <person name="Laohavisit A."/>
            <person name="Lee Y.H."/>
            <person name="Lumba S."/>
            <person name="McCourt P."/>
            <person name="Mortimer J.C."/>
            <person name="Mutuku J.M."/>
            <person name="Nomura T."/>
            <person name="Sasaki-Sekimoto Y."/>
            <person name="Seto Y."/>
            <person name="Wang Y."/>
            <person name="Wakatake T."/>
            <person name="Sakakibara H."/>
            <person name="Demura T."/>
            <person name="Yamaguchi S."/>
            <person name="Yoneyama K."/>
            <person name="Manabe R.I."/>
            <person name="Nelson D.C."/>
            <person name="Schulman A.H."/>
            <person name="Timko M.P."/>
            <person name="dePamphilis C.W."/>
            <person name="Choi D."/>
            <person name="Shirasu K."/>
        </authorList>
    </citation>
    <scope>NUCLEOTIDE SEQUENCE [LARGE SCALE GENOMIC DNA]</scope>
    <source>
        <strain evidence="2">cv. UVA1</strain>
    </source>
</reference>
<proteinExistence type="predicted"/>